<dbReference type="PANTHER" id="PTHR35871:SF1">
    <property type="entry name" value="CXC1-LIKE CYSTEINE CLUSTER ASSOCIATED WITH KDZ TRANSPOSASES DOMAIN-CONTAINING PROTEIN"/>
    <property type="match status" value="1"/>
</dbReference>
<gene>
    <name evidence="1" type="ORF">L873DRAFT_1937421</name>
</gene>
<evidence type="ECO:0000313" key="1">
    <source>
        <dbReference type="EMBL" id="RPA94322.1"/>
    </source>
</evidence>
<sequence length="140" mass="16412">GYNYTDVRKGVYIDGHEREDVVAYREQFVNALEDLWPFMVEFEDDGSIKEKAYPLGCEVGGLTRPIILITHDESTFSSNDSWRQAWAADRGLWYRSFCYLGRGYHWRAFPIKSDKPLVYLHKRLSYWNMGEKMATGKVDI</sequence>
<dbReference type="PANTHER" id="PTHR35871">
    <property type="entry name" value="EXPRESSED PROTEIN"/>
    <property type="match status" value="1"/>
</dbReference>
<feature type="non-terminal residue" evidence="1">
    <location>
        <position position="1"/>
    </location>
</feature>
<protein>
    <submittedName>
        <fullName evidence="1">Uncharacterized protein</fullName>
    </submittedName>
</protein>
<keyword evidence="2" id="KW-1185">Reference proteome</keyword>
<accession>A0A3N4J7Q6</accession>
<proteinExistence type="predicted"/>
<reference evidence="1 2" key="1">
    <citation type="journal article" date="2018" name="Nat. Ecol. Evol.">
        <title>Pezizomycetes genomes reveal the molecular basis of ectomycorrhizal truffle lifestyle.</title>
        <authorList>
            <person name="Murat C."/>
            <person name="Payen T."/>
            <person name="Noel B."/>
            <person name="Kuo A."/>
            <person name="Morin E."/>
            <person name="Chen J."/>
            <person name="Kohler A."/>
            <person name="Krizsan K."/>
            <person name="Balestrini R."/>
            <person name="Da Silva C."/>
            <person name="Montanini B."/>
            <person name="Hainaut M."/>
            <person name="Levati E."/>
            <person name="Barry K.W."/>
            <person name="Belfiori B."/>
            <person name="Cichocki N."/>
            <person name="Clum A."/>
            <person name="Dockter R.B."/>
            <person name="Fauchery L."/>
            <person name="Guy J."/>
            <person name="Iotti M."/>
            <person name="Le Tacon F."/>
            <person name="Lindquist E.A."/>
            <person name="Lipzen A."/>
            <person name="Malagnac F."/>
            <person name="Mello A."/>
            <person name="Molinier V."/>
            <person name="Miyauchi S."/>
            <person name="Poulain J."/>
            <person name="Riccioni C."/>
            <person name="Rubini A."/>
            <person name="Sitrit Y."/>
            <person name="Splivallo R."/>
            <person name="Traeger S."/>
            <person name="Wang M."/>
            <person name="Zifcakova L."/>
            <person name="Wipf D."/>
            <person name="Zambonelli A."/>
            <person name="Paolocci F."/>
            <person name="Nowrousian M."/>
            <person name="Ottonello S."/>
            <person name="Baldrian P."/>
            <person name="Spatafora J.W."/>
            <person name="Henrissat B."/>
            <person name="Nagy L.G."/>
            <person name="Aury J.M."/>
            <person name="Wincker P."/>
            <person name="Grigoriev I.V."/>
            <person name="Bonfante P."/>
            <person name="Martin F.M."/>
        </authorList>
    </citation>
    <scope>NUCLEOTIDE SEQUENCE [LARGE SCALE GENOMIC DNA]</scope>
    <source>
        <strain evidence="1 2">120613-1</strain>
    </source>
</reference>
<dbReference type="STRING" id="1336337.A0A3N4J7Q6"/>
<evidence type="ECO:0000313" key="2">
    <source>
        <dbReference type="Proteomes" id="UP000276215"/>
    </source>
</evidence>
<dbReference type="AlphaFoldDB" id="A0A3N4J7Q6"/>
<name>A0A3N4J7Q6_9PEZI</name>
<dbReference type="EMBL" id="ML120438">
    <property type="protein sequence ID" value="RPA94322.1"/>
    <property type="molecule type" value="Genomic_DNA"/>
</dbReference>
<dbReference type="OrthoDB" id="3047997at2759"/>
<organism evidence="1 2">
    <name type="scientific">Choiromyces venosus 120613-1</name>
    <dbReference type="NCBI Taxonomy" id="1336337"/>
    <lineage>
        <taxon>Eukaryota</taxon>
        <taxon>Fungi</taxon>
        <taxon>Dikarya</taxon>
        <taxon>Ascomycota</taxon>
        <taxon>Pezizomycotina</taxon>
        <taxon>Pezizomycetes</taxon>
        <taxon>Pezizales</taxon>
        <taxon>Tuberaceae</taxon>
        <taxon>Choiromyces</taxon>
    </lineage>
</organism>
<dbReference type="Proteomes" id="UP000276215">
    <property type="component" value="Unassembled WGS sequence"/>
</dbReference>